<organism evidence="7 8">
    <name type="scientific">Flagellimonas halotolerans</name>
    <dbReference type="NCBI Taxonomy" id="3112164"/>
    <lineage>
        <taxon>Bacteria</taxon>
        <taxon>Pseudomonadati</taxon>
        <taxon>Bacteroidota</taxon>
        <taxon>Flavobacteriia</taxon>
        <taxon>Flavobacteriales</taxon>
        <taxon>Flavobacteriaceae</taxon>
        <taxon>Flagellimonas</taxon>
    </lineage>
</organism>
<keyword evidence="2" id="KW-1003">Cell membrane</keyword>
<name>A0ABU6IVB1_9FLAO</name>
<proteinExistence type="predicted"/>
<evidence type="ECO:0000256" key="2">
    <source>
        <dbReference type="ARBA" id="ARBA00022475"/>
    </source>
</evidence>
<comment type="subcellular location">
    <subcellularLocation>
        <location evidence="1">Cell membrane</location>
        <topology evidence="1">Multi-pass membrane protein</topology>
    </subcellularLocation>
</comment>
<evidence type="ECO:0000256" key="4">
    <source>
        <dbReference type="ARBA" id="ARBA00022989"/>
    </source>
</evidence>
<sequence>MLKSLGYIMLFLILGEALRHLFHLPVAGNILGMIFIFLALRTRIISLDSVKPAADKLLNYMVLFFVPYGVGLMNHFDVVREHWGALALVVTVSTSMTLIITGYIQQILEK</sequence>
<evidence type="ECO:0000256" key="5">
    <source>
        <dbReference type="ARBA" id="ARBA00023136"/>
    </source>
</evidence>
<comment type="caution">
    <text evidence="7">The sequence shown here is derived from an EMBL/GenBank/DDBJ whole genome shotgun (WGS) entry which is preliminary data.</text>
</comment>
<protein>
    <submittedName>
        <fullName evidence="7">CidA/LrgA family protein</fullName>
    </submittedName>
</protein>
<feature type="transmembrane region" description="Helical" evidence="6">
    <location>
        <begin position="57"/>
        <end position="76"/>
    </location>
</feature>
<evidence type="ECO:0000256" key="1">
    <source>
        <dbReference type="ARBA" id="ARBA00004651"/>
    </source>
</evidence>
<keyword evidence="4 6" id="KW-1133">Transmembrane helix</keyword>
<feature type="transmembrane region" description="Helical" evidence="6">
    <location>
        <begin position="29"/>
        <end position="45"/>
    </location>
</feature>
<dbReference type="Proteomes" id="UP001355298">
    <property type="component" value="Unassembled WGS sequence"/>
</dbReference>
<dbReference type="EMBL" id="JAYMGW010000020">
    <property type="protein sequence ID" value="MEC4266810.1"/>
    <property type="molecule type" value="Genomic_DNA"/>
</dbReference>
<keyword evidence="3 6" id="KW-0812">Transmembrane</keyword>
<keyword evidence="5 6" id="KW-0472">Membrane</keyword>
<dbReference type="PANTHER" id="PTHR33931:SF2">
    <property type="entry name" value="HOLIN-LIKE PROTEIN CIDA"/>
    <property type="match status" value="1"/>
</dbReference>
<evidence type="ECO:0000256" key="6">
    <source>
        <dbReference type="SAM" id="Phobius"/>
    </source>
</evidence>
<accession>A0ABU6IVB1</accession>
<reference evidence="7 8" key="1">
    <citation type="submission" date="2024-01" db="EMBL/GenBank/DDBJ databases">
        <title>The strains designed SYSU M86414 and SYSU M84420 isolated from the marine sediment in San Sha City (Hainan Province, China).</title>
        <authorList>
            <person name="Guo D."/>
        </authorList>
    </citation>
    <scope>NUCLEOTIDE SEQUENCE [LARGE SCALE GENOMIC DNA]</scope>
    <source>
        <strain evidence="7 8">SYSU M84420</strain>
    </source>
</reference>
<dbReference type="Pfam" id="PF03788">
    <property type="entry name" value="LrgA"/>
    <property type="match status" value="1"/>
</dbReference>
<gene>
    <name evidence="7" type="ORF">VOP03_15750</name>
</gene>
<dbReference type="PANTHER" id="PTHR33931">
    <property type="entry name" value="HOLIN-LIKE PROTEIN CIDA-RELATED"/>
    <property type="match status" value="1"/>
</dbReference>
<evidence type="ECO:0000256" key="3">
    <source>
        <dbReference type="ARBA" id="ARBA00022692"/>
    </source>
</evidence>
<dbReference type="InterPro" id="IPR005538">
    <property type="entry name" value="LrgA/CidA"/>
</dbReference>
<evidence type="ECO:0000313" key="7">
    <source>
        <dbReference type="EMBL" id="MEC4266810.1"/>
    </source>
</evidence>
<dbReference type="RefSeq" id="WP_326280102.1">
    <property type="nucleotide sequence ID" value="NZ_JAYKYV010000020.1"/>
</dbReference>
<feature type="transmembrane region" description="Helical" evidence="6">
    <location>
        <begin position="82"/>
        <end position="104"/>
    </location>
</feature>
<keyword evidence="8" id="KW-1185">Reference proteome</keyword>
<evidence type="ECO:0000313" key="8">
    <source>
        <dbReference type="Proteomes" id="UP001355298"/>
    </source>
</evidence>